<dbReference type="EMBL" id="QWLV01000001">
    <property type="protein sequence ID" value="RHW18859.1"/>
    <property type="molecule type" value="Genomic_DNA"/>
</dbReference>
<comment type="caution">
    <text evidence="2">The sequence shown here is derived from an EMBL/GenBank/DDBJ whole genome shotgun (WGS) entry which is preliminary data.</text>
</comment>
<dbReference type="InterPro" id="IPR036237">
    <property type="entry name" value="Xyl_isomerase-like_sf"/>
</dbReference>
<proteinExistence type="predicted"/>
<name>A0A396RR45_9SPHN</name>
<dbReference type="SUPFAM" id="SSF51658">
    <property type="entry name" value="Xylose isomerase-like"/>
    <property type="match status" value="1"/>
</dbReference>
<reference evidence="2 3" key="1">
    <citation type="submission" date="2018-08" db="EMBL/GenBank/DDBJ databases">
        <title>The multiple taxonomic identification of Sphingomonas gilva.</title>
        <authorList>
            <person name="Zhu D."/>
            <person name="Zheng S."/>
        </authorList>
    </citation>
    <scope>NUCLEOTIDE SEQUENCE [LARGE SCALE GENOMIC DNA]</scope>
    <source>
        <strain evidence="2 3">ZDH117</strain>
    </source>
</reference>
<evidence type="ECO:0000313" key="2">
    <source>
        <dbReference type="EMBL" id="RHW18859.1"/>
    </source>
</evidence>
<dbReference type="Gene3D" id="3.20.20.150">
    <property type="entry name" value="Divalent-metal-dependent TIM barrel enzymes"/>
    <property type="match status" value="1"/>
</dbReference>
<protein>
    <recommendedName>
        <fullName evidence="4">Sugar phosphate isomerase/epimerase</fullName>
    </recommendedName>
</protein>
<dbReference type="AlphaFoldDB" id="A0A396RR45"/>
<accession>A0A396RR45</accession>
<evidence type="ECO:0008006" key="4">
    <source>
        <dbReference type="Google" id="ProtNLM"/>
    </source>
</evidence>
<sequence length="310" mass="34473">MNRAGSSASRSTLPSEPANTGDGGARAPRLLAGVSFLTPAELPDWSAGPRGERAEIYAALKAAGYEAIQTLEPQAAIDAGLIPTGLMRIFRDVDQMREQATRWRDAGCDCSTVQLGDGFEDDDEMARLAEAMLETSQALDHPIYLETHRATMTQDIKRTLDLVERLPELRFNGDFGHWYIGHELTYGDMDMKFDRMRPVFERTRFMHLRVSSNAFGQLTASDPAEARHLDYYKRMWTASFAGFLRGAEPGDYFAVHPELLPARAFYPKMVPGPDGEPREESDRWTESAFLIEVARDCFAQAEAAVAGRAG</sequence>
<evidence type="ECO:0000313" key="3">
    <source>
        <dbReference type="Proteomes" id="UP000266693"/>
    </source>
</evidence>
<gene>
    <name evidence="2" type="ORF">D1610_01545</name>
</gene>
<feature type="compositionally biased region" description="Polar residues" evidence="1">
    <location>
        <begin position="1"/>
        <end position="18"/>
    </location>
</feature>
<dbReference type="Proteomes" id="UP000266693">
    <property type="component" value="Unassembled WGS sequence"/>
</dbReference>
<keyword evidence="3" id="KW-1185">Reference proteome</keyword>
<evidence type="ECO:0000256" key="1">
    <source>
        <dbReference type="SAM" id="MobiDB-lite"/>
    </source>
</evidence>
<feature type="region of interest" description="Disordered" evidence="1">
    <location>
        <begin position="1"/>
        <end position="25"/>
    </location>
</feature>
<organism evidence="2 3">
    <name type="scientific">Sphingomonas gilva</name>
    <dbReference type="NCBI Taxonomy" id="2305907"/>
    <lineage>
        <taxon>Bacteria</taxon>
        <taxon>Pseudomonadati</taxon>
        <taxon>Pseudomonadota</taxon>
        <taxon>Alphaproteobacteria</taxon>
        <taxon>Sphingomonadales</taxon>
        <taxon>Sphingomonadaceae</taxon>
        <taxon>Sphingomonas</taxon>
    </lineage>
</organism>